<dbReference type="NCBIfam" id="NF004856">
    <property type="entry name" value="PRK06209.1"/>
    <property type="match status" value="1"/>
</dbReference>
<dbReference type="InterPro" id="IPR015422">
    <property type="entry name" value="PyrdxlP-dep_Trfase_small"/>
</dbReference>
<evidence type="ECO:0000256" key="1">
    <source>
        <dbReference type="ARBA" id="ARBA00001933"/>
    </source>
</evidence>
<evidence type="ECO:0000256" key="2">
    <source>
        <dbReference type="ARBA" id="ARBA00022898"/>
    </source>
</evidence>
<gene>
    <name evidence="4" type="ORF">COMA2_160061</name>
</gene>
<dbReference type="GO" id="GO:0030170">
    <property type="term" value="F:pyridoxal phosphate binding"/>
    <property type="evidence" value="ECO:0007669"/>
    <property type="project" value="InterPro"/>
</dbReference>
<protein>
    <submittedName>
        <fullName evidence="4">Glutamate-1-semialdehyde aminotransferase</fullName>
    </submittedName>
</protein>
<evidence type="ECO:0000313" key="5">
    <source>
        <dbReference type="Proteomes" id="UP000198736"/>
    </source>
</evidence>
<evidence type="ECO:0000256" key="3">
    <source>
        <dbReference type="RuleBase" id="RU003560"/>
    </source>
</evidence>
<dbReference type="GO" id="GO:0008483">
    <property type="term" value="F:transaminase activity"/>
    <property type="evidence" value="ECO:0007669"/>
    <property type="project" value="UniProtKB-KW"/>
</dbReference>
<dbReference type="Proteomes" id="UP000198736">
    <property type="component" value="Unassembled WGS sequence"/>
</dbReference>
<organism evidence="4 5">
    <name type="scientific">Candidatus Nitrospira nitrificans</name>
    <dbReference type="NCBI Taxonomy" id="1742973"/>
    <lineage>
        <taxon>Bacteria</taxon>
        <taxon>Pseudomonadati</taxon>
        <taxon>Nitrospirota</taxon>
        <taxon>Nitrospiria</taxon>
        <taxon>Nitrospirales</taxon>
        <taxon>Nitrospiraceae</taxon>
        <taxon>Nitrospira</taxon>
    </lineage>
</organism>
<dbReference type="PANTHER" id="PTHR43713">
    <property type="entry name" value="GLUTAMATE-1-SEMIALDEHYDE 2,1-AMINOMUTASE"/>
    <property type="match status" value="1"/>
</dbReference>
<comment type="similarity">
    <text evidence="3">Belongs to the class-III pyridoxal-phosphate-dependent aminotransferase family.</text>
</comment>
<dbReference type="Gene3D" id="3.90.1150.10">
    <property type="entry name" value="Aspartate Aminotransferase, domain 1"/>
    <property type="match status" value="1"/>
</dbReference>
<dbReference type="InterPro" id="IPR005814">
    <property type="entry name" value="Aminotrans_3"/>
</dbReference>
<reference evidence="5" key="1">
    <citation type="submission" date="2015-10" db="EMBL/GenBank/DDBJ databases">
        <authorList>
            <person name="Luecker S."/>
            <person name="Luecker S."/>
        </authorList>
    </citation>
    <scope>NUCLEOTIDE SEQUENCE [LARGE SCALE GENOMIC DNA]</scope>
</reference>
<dbReference type="Pfam" id="PF00202">
    <property type="entry name" value="Aminotran_3"/>
    <property type="match status" value="1"/>
</dbReference>
<proteinExistence type="inferred from homology"/>
<comment type="cofactor">
    <cofactor evidence="1">
        <name>pyridoxal 5'-phosphate</name>
        <dbReference type="ChEBI" id="CHEBI:597326"/>
    </cofactor>
</comment>
<dbReference type="PANTHER" id="PTHR43713:SF3">
    <property type="entry name" value="GLUTAMATE-1-SEMIALDEHYDE 2,1-AMINOMUTASE 1, CHLOROPLASTIC-RELATED"/>
    <property type="match status" value="1"/>
</dbReference>
<dbReference type="STRING" id="1742973.COMA2_160061"/>
<accession>A0A0S4L9S7</accession>
<dbReference type="InterPro" id="IPR015421">
    <property type="entry name" value="PyrdxlP-dep_Trfase_major"/>
</dbReference>
<name>A0A0S4L9S7_9BACT</name>
<keyword evidence="4" id="KW-0032">Aminotransferase</keyword>
<evidence type="ECO:0000313" key="4">
    <source>
        <dbReference type="EMBL" id="CUS34261.1"/>
    </source>
</evidence>
<keyword evidence="2 3" id="KW-0663">Pyridoxal phosphate</keyword>
<dbReference type="InterPro" id="IPR015424">
    <property type="entry name" value="PyrdxlP-dep_Trfase"/>
</dbReference>
<dbReference type="Gene3D" id="3.40.640.10">
    <property type="entry name" value="Type I PLP-dependent aspartate aminotransferase-like (Major domain)"/>
    <property type="match status" value="1"/>
</dbReference>
<dbReference type="AlphaFoldDB" id="A0A0S4L9S7"/>
<sequence>MTLVRTAAHEGETMNFKKSKALQPRAHALIPGGCHTYAKGDDQYPDQAPGFLVKGRGCHVWDIDGNEFIEYNMGLRSVTLGYAEERILNVAHKHMLEGNHFTRPSPIEVECAEEMLSIIEGAEMVKFGKNGSDVTSAAIRLSRAYTGRDLVAVCADHPFFSVDDWFIGATAMPAGIPKAVQELTLKFNYNSIESIQALFRQYPGQIACLIMEPEKETAPVDDFLHAAQDLCRDNGTVFILDEMICGFRWHLGGGQRYHRIVPDLSTFGKALGNSFAVSALVGKRELMKRGGLDHEAERVFLLSLTHGGETFALAAAKEVIQIYKREPVIERMWSAGRRLEQGLQKSIDEHHLGEYFKVVGKPCALVYATLDAEKRPSQSFRTLFLQETIKRGILAPSFVVSYCHTDADIDRTVDAVHDALRIYRRALNEGIDKYLIGRSVKPAFRRYA</sequence>
<dbReference type="EMBL" id="CZPZ01000008">
    <property type="protein sequence ID" value="CUS34261.1"/>
    <property type="molecule type" value="Genomic_DNA"/>
</dbReference>
<keyword evidence="5" id="KW-1185">Reference proteome</keyword>
<keyword evidence="4" id="KW-0808">Transferase</keyword>
<dbReference type="SUPFAM" id="SSF53383">
    <property type="entry name" value="PLP-dependent transferases"/>
    <property type="match status" value="1"/>
</dbReference>